<name>A0ABY4GEN9_9BACT</name>
<keyword evidence="3" id="KW-1185">Reference proteome</keyword>
<reference evidence="2" key="1">
    <citation type="submission" date="2022-04" db="EMBL/GenBank/DDBJ databases">
        <title>Hymenobacter sp. isolated from the air.</title>
        <authorList>
            <person name="Won M."/>
            <person name="Lee C.-M."/>
            <person name="Woen H.-Y."/>
            <person name="Kwon S.-W."/>
        </authorList>
    </citation>
    <scope>NUCLEOTIDE SEQUENCE</scope>
    <source>
        <strain evidence="2">5420S-77</strain>
        <plasmid evidence="2">unnamed4</plasmid>
    </source>
</reference>
<proteinExistence type="predicted"/>
<dbReference type="Gene3D" id="3.30.70.100">
    <property type="match status" value="1"/>
</dbReference>
<organism evidence="2 3">
    <name type="scientific">Hymenobacter volaticus</name>
    <dbReference type="NCBI Taxonomy" id="2932254"/>
    <lineage>
        <taxon>Bacteria</taxon>
        <taxon>Pseudomonadati</taxon>
        <taxon>Bacteroidota</taxon>
        <taxon>Cytophagia</taxon>
        <taxon>Cytophagales</taxon>
        <taxon>Hymenobacteraceae</taxon>
        <taxon>Hymenobacter</taxon>
    </lineage>
</organism>
<evidence type="ECO:0000256" key="1">
    <source>
        <dbReference type="SAM" id="MobiDB-lite"/>
    </source>
</evidence>
<geneLocation type="plasmid" evidence="2 3">
    <name>unnamed4</name>
</geneLocation>
<evidence type="ECO:0000313" key="3">
    <source>
        <dbReference type="Proteomes" id="UP000830401"/>
    </source>
</evidence>
<sequence>MRYREQADYGPHSTKAPRSGREAYQDYIQAFLAHNSPQEAKVFFQGPALAALVARAGSVGTSLRWSNTAT</sequence>
<dbReference type="RefSeq" id="WP_245127083.1">
    <property type="nucleotide sequence ID" value="NZ_CP095065.1"/>
</dbReference>
<feature type="region of interest" description="Disordered" evidence="1">
    <location>
        <begin position="1"/>
        <end position="20"/>
    </location>
</feature>
<dbReference type="Proteomes" id="UP000830401">
    <property type="component" value="Plasmid unnamed4"/>
</dbReference>
<evidence type="ECO:0000313" key="2">
    <source>
        <dbReference type="EMBL" id="UOQ69333.1"/>
    </source>
</evidence>
<keyword evidence="2" id="KW-0614">Plasmid</keyword>
<protein>
    <submittedName>
        <fullName evidence="2">Uncharacterized protein</fullName>
    </submittedName>
</protein>
<dbReference type="EMBL" id="CP095065">
    <property type="protein sequence ID" value="UOQ69333.1"/>
    <property type="molecule type" value="Genomic_DNA"/>
</dbReference>
<accession>A0ABY4GEN9</accession>
<gene>
    <name evidence="2" type="ORF">MUN86_26930</name>
</gene>